<accession>A0ABS8YQ83</accession>
<name>A0ABS8YQ83_9BACL</name>
<reference evidence="2 3" key="1">
    <citation type="submission" date="2021-11" db="EMBL/GenBank/DDBJ databases">
        <title>Draft genome sequence of Paenibacillus profundus YoMME, a new Gram-positive bacteria with exoelectrogenic properties.</title>
        <authorList>
            <person name="Hubenova Y."/>
            <person name="Hubenova E."/>
            <person name="Manasiev Y."/>
            <person name="Peykov S."/>
            <person name="Mitov M."/>
        </authorList>
    </citation>
    <scope>NUCLEOTIDE SEQUENCE [LARGE SCALE GENOMIC DNA]</scope>
    <source>
        <strain evidence="2 3">YoMME</strain>
    </source>
</reference>
<protein>
    <submittedName>
        <fullName evidence="2">IS3 family transposase</fullName>
    </submittedName>
</protein>
<evidence type="ECO:0000313" key="2">
    <source>
        <dbReference type="EMBL" id="MCE5172500.1"/>
    </source>
</evidence>
<gene>
    <name evidence="2" type="ORF">LQV63_24805</name>
</gene>
<feature type="domain" description="Integrase catalytic" evidence="1">
    <location>
        <begin position="29"/>
        <end position="192"/>
    </location>
</feature>
<dbReference type="Pfam" id="PF00665">
    <property type="entry name" value="rve"/>
    <property type="match status" value="1"/>
</dbReference>
<dbReference type="InterPro" id="IPR001584">
    <property type="entry name" value="Integrase_cat-core"/>
</dbReference>
<sequence>RSLFVSQISYFFIIGMLPVAENVLNQTFATSAPNKVYMTDITYIPTDEGWLYLASVMDLYTRKIVGFHMDERMTKELVIIALDRAYNSQRPAPGVLHHSDRGSQYASADYQKRLKKYQMIGSMSRKGNCYDNACIESFHSVLKKELVYLEKFKTRSQAKKSIFEYISCFYNGKRIHSSIEYYTPNQYERMYLETA</sequence>
<organism evidence="2 3">
    <name type="scientific">Paenibacillus profundus</name>
    <dbReference type="NCBI Taxonomy" id="1173085"/>
    <lineage>
        <taxon>Bacteria</taxon>
        <taxon>Bacillati</taxon>
        <taxon>Bacillota</taxon>
        <taxon>Bacilli</taxon>
        <taxon>Bacillales</taxon>
        <taxon>Paenibacillaceae</taxon>
        <taxon>Paenibacillus</taxon>
    </lineage>
</organism>
<dbReference type="RefSeq" id="WP_233698650.1">
    <property type="nucleotide sequence ID" value="NZ_JAJNBZ010000030.1"/>
</dbReference>
<feature type="non-terminal residue" evidence="2">
    <location>
        <position position="1"/>
    </location>
</feature>
<dbReference type="SUPFAM" id="SSF53098">
    <property type="entry name" value="Ribonuclease H-like"/>
    <property type="match status" value="1"/>
</dbReference>
<dbReference type="PANTHER" id="PTHR46889:SF4">
    <property type="entry name" value="TRANSPOSASE INSO FOR INSERTION SEQUENCE ELEMENT IS911B-RELATED"/>
    <property type="match status" value="1"/>
</dbReference>
<evidence type="ECO:0000313" key="3">
    <source>
        <dbReference type="Proteomes" id="UP001199916"/>
    </source>
</evidence>
<dbReference type="PROSITE" id="PS50994">
    <property type="entry name" value="INTEGRASE"/>
    <property type="match status" value="1"/>
</dbReference>
<dbReference type="Gene3D" id="3.30.420.10">
    <property type="entry name" value="Ribonuclease H-like superfamily/Ribonuclease H"/>
    <property type="match status" value="1"/>
</dbReference>
<dbReference type="EMBL" id="JAJNBZ010000030">
    <property type="protein sequence ID" value="MCE5172500.1"/>
    <property type="molecule type" value="Genomic_DNA"/>
</dbReference>
<dbReference type="InterPro" id="IPR012337">
    <property type="entry name" value="RNaseH-like_sf"/>
</dbReference>
<proteinExistence type="predicted"/>
<dbReference type="InterPro" id="IPR050900">
    <property type="entry name" value="Transposase_IS3/IS150/IS904"/>
</dbReference>
<dbReference type="Pfam" id="PF13333">
    <property type="entry name" value="rve_2"/>
    <property type="match status" value="1"/>
</dbReference>
<dbReference type="InterPro" id="IPR036397">
    <property type="entry name" value="RNaseH_sf"/>
</dbReference>
<keyword evidence="3" id="KW-1185">Reference proteome</keyword>
<dbReference type="NCBIfam" id="NF033516">
    <property type="entry name" value="transpos_IS3"/>
    <property type="match status" value="1"/>
</dbReference>
<dbReference type="InterPro" id="IPR048020">
    <property type="entry name" value="Transpos_IS3"/>
</dbReference>
<evidence type="ECO:0000259" key="1">
    <source>
        <dbReference type="PROSITE" id="PS50994"/>
    </source>
</evidence>
<dbReference type="PANTHER" id="PTHR46889">
    <property type="entry name" value="TRANSPOSASE INSF FOR INSERTION SEQUENCE IS3B-RELATED"/>
    <property type="match status" value="1"/>
</dbReference>
<dbReference type="Proteomes" id="UP001199916">
    <property type="component" value="Unassembled WGS sequence"/>
</dbReference>
<comment type="caution">
    <text evidence="2">The sequence shown here is derived from an EMBL/GenBank/DDBJ whole genome shotgun (WGS) entry which is preliminary data.</text>
</comment>